<evidence type="ECO:0000313" key="2">
    <source>
        <dbReference type="EMBL" id="PKH37923.1"/>
    </source>
</evidence>
<dbReference type="InterPro" id="IPR006342">
    <property type="entry name" value="FkbM_mtfrase"/>
</dbReference>
<feature type="domain" description="Methyltransferase FkbM" evidence="1">
    <location>
        <begin position="73"/>
        <end position="221"/>
    </location>
</feature>
<reference evidence="3" key="2">
    <citation type="submission" date="2016-10" db="EMBL/GenBank/DDBJ databases">
        <authorList>
            <person name="de Groot N.N."/>
        </authorList>
    </citation>
    <scope>NUCLEOTIDE SEQUENCE [LARGE SCALE GENOMIC DNA]</scope>
    <source>
        <strain evidence="3">CGMCC 1.10697</strain>
    </source>
</reference>
<dbReference type="Gene3D" id="3.40.50.150">
    <property type="entry name" value="Vaccinia Virus protein VP39"/>
    <property type="match status" value="1"/>
</dbReference>
<dbReference type="PANTHER" id="PTHR34203:SF15">
    <property type="entry name" value="SLL1173 PROTEIN"/>
    <property type="match status" value="1"/>
</dbReference>
<gene>
    <name evidence="2" type="ORF">CXG46_21310</name>
    <name evidence="3" type="ORF">SAMN05192575_1011000</name>
</gene>
<evidence type="ECO:0000313" key="3">
    <source>
        <dbReference type="EMBL" id="SFA87935.1"/>
    </source>
</evidence>
<accession>A0A1I0WGM1</accession>
<dbReference type="PANTHER" id="PTHR34203">
    <property type="entry name" value="METHYLTRANSFERASE, FKBM FAMILY PROTEIN"/>
    <property type="match status" value="1"/>
</dbReference>
<dbReference type="Proteomes" id="UP000199113">
    <property type="component" value="Unassembled WGS sequence"/>
</dbReference>
<dbReference type="RefSeq" id="WP_091195040.1">
    <property type="nucleotide sequence ID" value="NZ_FOKC01000001.1"/>
</dbReference>
<sequence>MGLDVRSRVRRRVLPWFEAHNPGDITIRNPHTRDRLRLHSFRHKGYWFHRRRREAPSMALFARLVGPGDRVAEVGGHIGFITQYFAHLVGPAGSVVVFEPGPNNLPYLRTNTEHLPQVTLVPEGVGETSGTLTFYVEALTGQNNSFVPHFEGLETNARAAGVDPDVRAVEVTVTTLDARFPEPPDFVKVDVEGFELEVLTGARRTLADGRPALMVEVQSHQAELHALAVELGYVVVDELGAPTDLPASWAGNSFWLHPDRHSEVLEELLRPHG</sequence>
<dbReference type="InterPro" id="IPR052514">
    <property type="entry name" value="SAM-dependent_MTase"/>
</dbReference>
<dbReference type="NCBIfam" id="TIGR01444">
    <property type="entry name" value="fkbM_fam"/>
    <property type="match status" value="1"/>
</dbReference>
<reference evidence="2 5" key="3">
    <citation type="submission" date="2017-12" db="EMBL/GenBank/DDBJ databases">
        <title>Pharmacopeia of the Arctic Ocean.</title>
        <authorList>
            <person name="Collins E."/>
            <person name="Ducluzeau A.-L."/>
        </authorList>
    </citation>
    <scope>NUCLEOTIDE SEQUENCE [LARGE SCALE GENOMIC DNA]</scope>
    <source>
        <strain evidence="2 5">DSM 23325</strain>
    </source>
</reference>
<proteinExistence type="predicted"/>
<evidence type="ECO:0000259" key="1">
    <source>
        <dbReference type="Pfam" id="PF05050"/>
    </source>
</evidence>
<evidence type="ECO:0000313" key="5">
    <source>
        <dbReference type="Proteomes" id="UP000233565"/>
    </source>
</evidence>
<keyword evidence="3" id="KW-0489">Methyltransferase</keyword>
<name>A0A1I0WGM1_9ACTN</name>
<dbReference type="OrthoDB" id="3701124at2"/>
<protein>
    <submittedName>
        <fullName evidence="2">FkbM family methyltransferase</fullName>
    </submittedName>
    <submittedName>
        <fullName evidence="3">Methyltransferase, FkbM family</fullName>
    </submittedName>
</protein>
<dbReference type="InterPro" id="IPR029063">
    <property type="entry name" value="SAM-dependent_MTases_sf"/>
</dbReference>
<keyword evidence="5" id="KW-1185">Reference proteome</keyword>
<dbReference type="EMBL" id="FOKC01000001">
    <property type="protein sequence ID" value="SFA87935.1"/>
    <property type="molecule type" value="Genomic_DNA"/>
</dbReference>
<evidence type="ECO:0000313" key="4">
    <source>
        <dbReference type="Proteomes" id="UP000199113"/>
    </source>
</evidence>
<dbReference type="SUPFAM" id="SSF53335">
    <property type="entry name" value="S-adenosyl-L-methionine-dependent methyltransferases"/>
    <property type="match status" value="1"/>
</dbReference>
<keyword evidence="3" id="KW-0808">Transferase</keyword>
<dbReference type="GO" id="GO:0008168">
    <property type="term" value="F:methyltransferase activity"/>
    <property type="evidence" value="ECO:0007669"/>
    <property type="project" value="UniProtKB-KW"/>
</dbReference>
<dbReference type="GO" id="GO:0032259">
    <property type="term" value="P:methylation"/>
    <property type="evidence" value="ECO:0007669"/>
    <property type="project" value="UniProtKB-KW"/>
</dbReference>
<dbReference type="AlphaFoldDB" id="A0A1I0WGM1"/>
<dbReference type="Proteomes" id="UP000233565">
    <property type="component" value="Unassembled WGS sequence"/>
</dbReference>
<organism evidence="3 4">
    <name type="scientific">Nocardioides alpinus</name>
    <dbReference type="NCBI Taxonomy" id="748909"/>
    <lineage>
        <taxon>Bacteria</taxon>
        <taxon>Bacillati</taxon>
        <taxon>Actinomycetota</taxon>
        <taxon>Actinomycetes</taxon>
        <taxon>Propionibacteriales</taxon>
        <taxon>Nocardioidaceae</taxon>
        <taxon>Nocardioides</taxon>
    </lineage>
</organism>
<dbReference type="EMBL" id="PJBV01000035">
    <property type="protein sequence ID" value="PKH37923.1"/>
    <property type="molecule type" value="Genomic_DNA"/>
</dbReference>
<reference evidence="4" key="1">
    <citation type="submission" date="2016-10" db="EMBL/GenBank/DDBJ databases">
        <authorList>
            <person name="Varghese N."/>
            <person name="Submissions S."/>
        </authorList>
    </citation>
    <scope>NUCLEOTIDE SEQUENCE [LARGE SCALE GENOMIC DNA]</scope>
    <source>
        <strain evidence="4">CGMCC 1.10697</strain>
    </source>
</reference>
<dbReference type="STRING" id="748909.SAMN05192575_1011000"/>
<dbReference type="Pfam" id="PF05050">
    <property type="entry name" value="Methyltransf_21"/>
    <property type="match status" value="1"/>
</dbReference>